<keyword evidence="1" id="KW-0805">Transcription regulation</keyword>
<sequence length="355" mass="35503">MSGSRSNPAERHLAEQHLGDRLAALVDGELGHDARERVLAHLATCPKCKTEADAQRRLKSVFAEVAPPPPSESFLARLQGLPGGGSEPPSGPRPPGSGGFATADTDSGLPPTGIFGVRPETFGYAPSGSHAAVLPGSGRGFRLHDVSRHDVGRHEAERSLWRGRRFAFAAAGAVSLAAIALGGVTTGMPADPGEPRAGSGSSSNSSGNGSSTGSNSNASPLRSPGAGAATAPDSVRRRGSNPLSVQGQRPGVLAAPVAPTQATGPLLPGVPVRGPRVQQPEPVSARHEVTAPMLTGAAIMSPLIRPVSPVTPGGASPAAAVPNLGGVASGGGAEPTHTAVASPIEGTLQGTSQIR</sequence>
<reference evidence="6 7" key="1">
    <citation type="submission" date="2022-05" db="EMBL/GenBank/DDBJ databases">
        <authorList>
            <person name="Zhou X."/>
            <person name="Li K."/>
            <person name="Man Y."/>
        </authorList>
    </citation>
    <scope>NUCLEOTIDE SEQUENCE [LARGE SCALE GENOMIC DNA]</scope>
    <source>
        <strain evidence="6 7">MS405</strain>
    </source>
</reference>
<feature type="region of interest" description="Disordered" evidence="3">
    <location>
        <begin position="64"/>
        <end position="108"/>
    </location>
</feature>
<accession>A0ABY4PTD4</accession>
<feature type="domain" description="Putative zinc-finger" evidence="5">
    <location>
        <begin position="20"/>
        <end position="48"/>
    </location>
</feature>
<dbReference type="InterPro" id="IPR041916">
    <property type="entry name" value="Anti_sigma_zinc_sf"/>
</dbReference>
<protein>
    <submittedName>
        <fullName evidence="6">Zf-HC2 domain-containing protein</fullName>
    </submittedName>
</protein>
<evidence type="ECO:0000256" key="3">
    <source>
        <dbReference type="SAM" id="MobiDB-lite"/>
    </source>
</evidence>
<dbReference type="Proteomes" id="UP000829992">
    <property type="component" value="Chromosome"/>
</dbReference>
<keyword evidence="7" id="KW-1185">Reference proteome</keyword>
<evidence type="ECO:0000313" key="7">
    <source>
        <dbReference type="Proteomes" id="UP000829992"/>
    </source>
</evidence>
<feature type="region of interest" description="Disordered" evidence="3">
    <location>
        <begin position="187"/>
        <end position="284"/>
    </location>
</feature>
<keyword evidence="4" id="KW-0472">Membrane</keyword>
<evidence type="ECO:0000313" key="6">
    <source>
        <dbReference type="EMBL" id="UQT56464.1"/>
    </source>
</evidence>
<gene>
    <name evidence="6" type="ORF">M4V62_15915</name>
</gene>
<dbReference type="EMBL" id="CP097289">
    <property type="protein sequence ID" value="UQT56464.1"/>
    <property type="molecule type" value="Genomic_DNA"/>
</dbReference>
<proteinExistence type="predicted"/>
<dbReference type="Pfam" id="PF13490">
    <property type="entry name" value="zf-HC2"/>
    <property type="match status" value="1"/>
</dbReference>
<keyword evidence="4" id="KW-1133">Transmembrane helix</keyword>
<dbReference type="Gene3D" id="1.10.10.1320">
    <property type="entry name" value="Anti-sigma factor, zinc-finger domain"/>
    <property type="match status" value="1"/>
</dbReference>
<evidence type="ECO:0000256" key="2">
    <source>
        <dbReference type="ARBA" id="ARBA00023163"/>
    </source>
</evidence>
<evidence type="ECO:0000256" key="1">
    <source>
        <dbReference type="ARBA" id="ARBA00023015"/>
    </source>
</evidence>
<dbReference type="RefSeq" id="WP_249587924.1">
    <property type="nucleotide sequence ID" value="NZ_BAAAQL010000036.1"/>
</dbReference>
<dbReference type="InterPro" id="IPR027383">
    <property type="entry name" value="Znf_put"/>
</dbReference>
<feature type="region of interest" description="Disordered" evidence="3">
    <location>
        <begin position="326"/>
        <end position="355"/>
    </location>
</feature>
<feature type="compositionally biased region" description="Low complexity" evidence="3">
    <location>
        <begin position="198"/>
        <end position="219"/>
    </location>
</feature>
<keyword evidence="2" id="KW-0804">Transcription</keyword>
<evidence type="ECO:0000256" key="4">
    <source>
        <dbReference type="SAM" id="Phobius"/>
    </source>
</evidence>
<evidence type="ECO:0000259" key="5">
    <source>
        <dbReference type="Pfam" id="PF13490"/>
    </source>
</evidence>
<organism evidence="6 7">
    <name type="scientific">Streptomyces durmitorensis</name>
    <dbReference type="NCBI Taxonomy" id="319947"/>
    <lineage>
        <taxon>Bacteria</taxon>
        <taxon>Bacillati</taxon>
        <taxon>Actinomycetota</taxon>
        <taxon>Actinomycetes</taxon>
        <taxon>Kitasatosporales</taxon>
        <taxon>Streptomycetaceae</taxon>
        <taxon>Streptomyces</taxon>
    </lineage>
</organism>
<feature type="transmembrane region" description="Helical" evidence="4">
    <location>
        <begin position="166"/>
        <end position="184"/>
    </location>
</feature>
<keyword evidence="4" id="KW-0812">Transmembrane</keyword>
<name>A0ABY4PTD4_9ACTN</name>
<feature type="compositionally biased region" description="Low complexity" evidence="3">
    <location>
        <begin position="265"/>
        <end position="283"/>
    </location>
</feature>